<name>A0A8B9Q8F4_APTOW</name>
<sequence length="124" mass="13005">RAALAADQQCPERQAERSRHPRSQAAGRAAGLVQALSGLCFPLPCVRVGNACGWKSSLPRQRGAAVEERGAGKSRCQRLCPSCCPGGVCQRDSKQLGSPHGSGGLFSPSASDFQRWSSPNGCNP</sequence>
<reference evidence="2" key="1">
    <citation type="submission" date="2025-08" db="UniProtKB">
        <authorList>
            <consortium name="Ensembl"/>
        </authorList>
    </citation>
    <scope>IDENTIFICATION</scope>
</reference>
<feature type="region of interest" description="Disordered" evidence="1">
    <location>
        <begin position="1"/>
        <end position="26"/>
    </location>
</feature>
<dbReference type="Ensembl" id="ENSAOWT00000025996.1">
    <property type="protein sequence ID" value="ENSAOWP00000022944.1"/>
    <property type="gene ID" value="ENSAOWG00000015487.1"/>
</dbReference>
<organism evidence="2 3">
    <name type="scientific">Apteryx owenii</name>
    <name type="common">Little spotted kiwi</name>
    <dbReference type="NCBI Taxonomy" id="8824"/>
    <lineage>
        <taxon>Eukaryota</taxon>
        <taxon>Metazoa</taxon>
        <taxon>Chordata</taxon>
        <taxon>Craniata</taxon>
        <taxon>Vertebrata</taxon>
        <taxon>Euteleostomi</taxon>
        <taxon>Archelosauria</taxon>
        <taxon>Archosauria</taxon>
        <taxon>Dinosauria</taxon>
        <taxon>Saurischia</taxon>
        <taxon>Theropoda</taxon>
        <taxon>Coelurosauria</taxon>
        <taxon>Aves</taxon>
        <taxon>Palaeognathae</taxon>
        <taxon>Apterygiformes</taxon>
        <taxon>Apterygidae</taxon>
        <taxon>Apteryx</taxon>
    </lineage>
</organism>
<keyword evidence="3" id="KW-1185">Reference proteome</keyword>
<dbReference type="Proteomes" id="UP000694424">
    <property type="component" value="Unplaced"/>
</dbReference>
<protein>
    <submittedName>
        <fullName evidence="2">Uncharacterized protein</fullName>
    </submittedName>
</protein>
<evidence type="ECO:0000313" key="3">
    <source>
        <dbReference type="Proteomes" id="UP000694424"/>
    </source>
</evidence>
<dbReference type="AlphaFoldDB" id="A0A8B9Q8F4"/>
<evidence type="ECO:0000313" key="2">
    <source>
        <dbReference type="Ensembl" id="ENSAOWP00000022944.1"/>
    </source>
</evidence>
<accession>A0A8B9Q8F4</accession>
<feature type="compositionally biased region" description="Polar residues" evidence="1">
    <location>
        <begin position="108"/>
        <end position="124"/>
    </location>
</feature>
<reference evidence="2" key="2">
    <citation type="submission" date="2025-09" db="UniProtKB">
        <authorList>
            <consortium name="Ensembl"/>
        </authorList>
    </citation>
    <scope>IDENTIFICATION</scope>
</reference>
<proteinExistence type="predicted"/>
<evidence type="ECO:0000256" key="1">
    <source>
        <dbReference type="SAM" id="MobiDB-lite"/>
    </source>
</evidence>
<feature type="region of interest" description="Disordered" evidence="1">
    <location>
        <begin position="95"/>
        <end position="124"/>
    </location>
</feature>